<evidence type="ECO:0000256" key="1">
    <source>
        <dbReference type="SAM" id="MobiDB-lite"/>
    </source>
</evidence>
<feature type="transmembrane region" description="Helical" evidence="2">
    <location>
        <begin position="25"/>
        <end position="45"/>
    </location>
</feature>
<reference evidence="3 4" key="1">
    <citation type="submission" date="2018-11" db="EMBL/GenBank/DDBJ databases">
        <title>Sequencing the genomes of 1000 actinobacteria strains.</title>
        <authorList>
            <person name="Klenk H.-P."/>
        </authorList>
    </citation>
    <scope>NUCLEOTIDE SEQUENCE [LARGE SCALE GENOMIC DNA]</scope>
    <source>
        <strain evidence="3 4">DSM 14012</strain>
    </source>
</reference>
<name>A0A3N2C701_9MICO</name>
<sequence length="90" mass="9661">MEPTADTFDRWAGRISRFNTSRIELLTALGGAVGLGFSILDGTVLQRLAELRRLSFPTAPGTQRNAAPTPPTTAPGGRAPEQNLDNGRNR</sequence>
<dbReference type="RefSeq" id="WP_085511143.1">
    <property type="nucleotide sequence ID" value="NZ_FXAP01000002.1"/>
</dbReference>
<evidence type="ECO:0000256" key="2">
    <source>
        <dbReference type="SAM" id="Phobius"/>
    </source>
</evidence>
<keyword evidence="2" id="KW-0472">Membrane</keyword>
<proteinExistence type="predicted"/>
<evidence type="ECO:0000313" key="4">
    <source>
        <dbReference type="Proteomes" id="UP000266915"/>
    </source>
</evidence>
<gene>
    <name evidence="3" type="ORF">EDD42_3399</name>
</gene>
<comment type="caution">
    <text evidence="3">The sequence shown here is derived from an EMBL/GenBank/DDBJ whole genome shotgun (WGS) entry which is preliminary data.</text>
</comment>
<feature type="region of interest" description="Disordered" evidence="1">
    <location>
        <begin position="55"/>
        <end position="90"/>
    </location>
</feature>
<evidence type="ECO:0000313" key="3">
    <source>
        <dbReference type="EMBL" id="ROR83288.1"/>
    </source>
</evidence>
<keyword evidence="2" id="KW-0812">Transmembrane</keyword>
<keyword evidence="4" id="KW-1185">Reference proteome</keyword>
<dbReference type="AlphaFoldDB" id="A0A3N2C701"/>
<accession>A0A3N2C701</accession>
<keyword evidence="2" id="KW-1133">Transmembrane helix</keyword>
<organism evidence="3 4">
    <name type="scientific">Plantibacter flavus</name>
    <dbReference type="NCBI Taxonomy" id="150123"/>
    <lineage>
        <taxon>Bacteria</taxon>
        <taxon>Bacillati</taxon>
        <taxon>Actinomycetota</taxon>
        <taxon>Actinomycetes</taxon>
        <taxon>Micrococcales</taxon>
        <taxon>Microbacteriaceae</taxon>
        <taxon>Plantibacter</taxon>
    </lineage>
</organism>
<dbReference type="Proteomes" id="UP000266915">
    <property type="component" value="Unassembled WGS sequence"/>
</dbReference>
<dbReference type="EMBL" id="RKHL01000001">
    <property type="protein sequence ID" value="ROR83288.1"/>
    <property type="molecule type" value="Genomic_DNA"/>
</dbReference>
<protein>
    <submittedName>
        <fullName evidence="3">Uncharacterized protein</fullName>
    </submittedName>
</protein>